<evidence type="ECO:0000313" key="3">
    <source>
        <dbReference type="EMBL" id="UMM16029.1"/>
    </source>
</evidence>
<dbReference type="EMBL" id="CP092621">
    <property type="protein sequence ID" value="UMM16029.1"/>
    <property type="molecule type" value="Genomic_DNA"/>
</dbReference>
<feature type="domain" description="CCDC93 N-terminal" evidence="2">
    <location>
        <begin position="15"/>
        <end position="121"/>
    </location>
</feature>
<dbReference type="AlphaFoldDB" id="A0AAE9EAQ3"/>
<dbReference type="PANTHER" id="PTHR16441">
    <property type="entry name" value="FIDIPIDINE"/>
    <property type="match status" value="1"/>
</dbReference>
<dbReference type="InterPro" id="IPR048747">
    <property type="entry name" value="CCDC93_N"/>
</dbReference>
<keyword evidence="1" id="KW-0175">Coiled coil</keyword>
<accession>A0AAE9EAQ3</accession>
<protein>
    <recommendedName>
        <fullName evidence="2">CCDC93 N-terminal domain-containing protein</fullName>
    </recommendedName>
</protein>
<proteinExistence type="predicted"/>
<dbReference type="InterPro" id="IPR039116">
    <property type="entry name" value="CCDC93"/>
</dbReference>
<sequence length="527" mass="60823">MDSSGNGEENESSKACRDDIIAMLIASGYHKARIGSLNFYNRIVGGIAWAITRYDDVEVAADLLYEESEDQNIKIRTEQSEKIIEALKSINCPYQLSAHQIFGLDFPALKNVIQWILRKILSRPPNTHRHVIRWVSRSQKTSNSEFPKFRRRQMTSTTRHLKRFDNSVKYSLAMDAKCTLAEYSVSGGTVVLDSEDEQLGLERDTATTENLQEISTKKHVPTSTVREMIENAMVEDVGDSEGQNSEVQNSENLNLPLKIENLEEKLAQETEELKKMEKENEDLERKFTRISEKLENNEEFDLQQIEELIKSFKTTQIRAEELQNLVSNLENSESDDEKNLRNSEDFESEKLEIQEKFNEKTKELSESIREIIALQFQLDRLNSTNFSAIYRKRNMERIQNSLELTQESKMAVIDFNVTCDILTFSKRITGFMDEVEKSLLAEPMQTQDHRDAFVSYMNDVRTQLGEYHWKATLTQGNMDVEKTGLAQIRTALRAKEREVANTTLEMKKLLNLNRLLQKTAAELTTNQ</sequence>
<dbReference type="Pfam" id="PF21673">
    <property type="entry name" value="CCDC93_N"/>
    <property type="match status" value="1"/>
</dbReference>
<feature type="coiled-coil region" evidence="1">
    <location>
        <begin position="485"/>
        <end position="526"/>
    </location>
</feature>
<reference evidence="3 4" key="1">
    <citation type="submission" date="2022-04" db="EMBL/GenBank/DDBJ databases">
        <title>Chromosome-level reference genomes for two strains of Caenorhabditis briggsae: an improved platform for comparative genomics.</title>
        <authorList>
            <person name="Stevens L."/>
            <person name="Andersen E."/>
        </authorList>
    </citation>
    <scope>NUCLEOTIDE SEQUENCE [LARGE SCALE GENOMIC DNA]</scope>
    <source>
        <strain evidence="3">VX34</strain>
        <tissue evidence="3">Whole-organism</tissue>
    </source>
</reference>
<evidence type="ECO:0000256" key="1">
    <source>
        <dbReference type="SAM" id="Coils"/>
    </source>
</evidence>
<dbReference type="Proteomes" id="UP000829354">
    <property type="component" value="Chromosome II"/>
</dbReference>
<evidence type="ECO:0000313" key="4">
    <source>
        <dbReference type="Proteomes" id="UP000829354"/>
    </source>
</evidence>
<feature type="coiled-coil region" evidence="1">
    <location>
        <begin position="252"/>
        <end position="339"/>
    </location>
</feature>
<gene>
    <name evidence="3" type="ORF">L5515_013216</name>
</gene>
<dbReference type="PANTHER" id="PTHR16441:SF0">
    <property type="entry name" value="COILED-COIL DOMAIN-CONTAINING PROTEIN 93"/>
    <property type="match status" value="1"/>
</dbReference>
<organism evidence="3 4">
    <name type="scientific">Caenorhabditis briggsae</name>
    <dbReference type="NCBI Taxonomy" id="6238"/>
    <lineage>
        <taxon>Eukaryota</taxon>
        <taxon>Metazoa</taxon>
        <taxon>Ecdysozoa</taxon>
        <taxon>Nematoda</taxon>
        <taxon>Chromadorea</taxon>
        <taxon>Rhabditida</taxon>
        <taxon>Rhabditina</taxon>
        <taxon>Rhabditomorpha</taxon>
        <taxon>Rhabditoidea</taxon>
        <taxon>Rhabditidae</taxon>
        <taxon>Peloderinae</taxon>
        <taxon>Caenorhabditis</taxon>
    </lineage>
</organism>
<keyword evidence="4" id="KW-1185">Reference proteome</keyword>
<name>A0AAE9EAQ3_CAEBR</name>
<evidence type="ECO:0000259" key="2">
    <source>
        <dbReference type="Pfam" id="PF21673"/>
    </source>
</evidence>